<dbReference type="Proteomes" id="UP001269375">
    <property type="component" value="Unassembled WGS sequence"/>
</dbReference>
<gene>
    <name evidence="1" type="ORF">QC825_14600</name>
</gene>
<keyword evidence="2" id="KW-1185">Reference proteome</keyword>
<dbReference type="EMBL" id="JARWAO010000010">
    <property type="protein sequence ID" value="MDR5897298.1"/>
    <property type="molecule type" value="Genomic_DNA"/>
</dbReference>
<name>A0ABU1H183_9GAMM</name>
<protein>
    <submittedName>
        <fullName evidence="1">Uncharacterized protein</fullName>
    </submittedName>
</protein>
<evidence type="ECO:0000313" key="1">
    <source>
        <dbReference type="EMBL" id="MDR5897298.1"/>
    </source>
</evidence>
<comment type="caution">
    <text evidence="1">The sequence shown here is derived from an EMBL/GenBank/DDBJ whole genome shotgun (WGS) entry which is preliminary data.</text>
</comment>
<organism evidence="1 2">
    <name type="scientific">Larsenimonas suaedae</name>
    <dbReference type="NCBI Taxonomy" id="1851019"/>
    <lineage>
        <taxon>Bacteria</taxon>
        <taxon>Pseudomonadati</taxon>
        <taxon>Pseudomonadota</taxon>
        <taxon>Gammaproteobacteria</taxon>
        <taxon>Oceanospirillales</taxon>
        <taxon>Halomonadaceae</taxon>
        <taxon>Larsenimonas</taxon>
    </lineage>
</organism>
<evidence type="ECO:0000313" key="2">
    <source>
        <dbReference type="Proteomes" id="UP001269375"/>
    </source>
</evidence>
<sequence length="74" mass="8455">MSVDQSNFKFTENDNDIIVGFGSVRAQDPVEGRKTAWVLPGRRVTEDRSEAEHYAQRLDRLVRSNLQTHGRALI</sequence>
<reference evidence="1 2" key="1">
    <citation type="submission" date="2023-04" db="EMBL/GenBank/DDBJ databases">
        <title>A long-awaited taxogenomic arrangement of the family Halomonadaceae.</title>
        <authorList>
            <person name="De La Haba R."/>
            <person name="Chuvochina M."/>
            <person name="Wittouck S."/>
            <person name="Arahal D.R."/>
            <person name="Sanchez-Porro C."/>
            <person name="Hugenholtz P."/>
            <person name="Ventosa A."/>
        </authorList>
    </citation>
    <scope>NUCLEOTIDE SEQUENCE [LARGE SCALE GENOMIC DNA]</scope>
    <source>
        <strain evidence="1 2">DSM 22428</strain>
    </source>
</reference>
<proteinExistence type="predicted"/>
<dbReference type="RefSeq" id="WP_251595584.1">
    <property type="nucleotide sequence ID" value="NZ_JAMLJI010000006.1"/>
</dbReference>
<accession>A0ABU1H183</accession>